<evidence type="ECO:0000313" key="2">
    <source>
        <dbReference type="EMBL" id="EPS28651.1"/>
    </source>
</evidence>
<organism evidence="2 3">
    <name type="scientific">Penicillium oxalicum (strain 114-2 / CGMCC 5302)</name>
    <name type="common">Penicillium decumbens</name>
    <dbReference type="NCBI Taxonomy" id="933388"/>
    <lineage>
        <taxon>Eukaryota</taxon>
        <taxon>Fungi</taxon>
        <taxon>Dikarya</taxon>
        <taxon>Ascomycota</taxon>
        <taxon>Pezizomycotina</taxon>
        <taxon>Eurotiomycetes</taxon>
        <taxon>Eurotiomycetidae</taxon>
        <taxon>Eurotiales</taxon>
        <taxon>Aspergillaceae</taxon>
        <taxon>Penicillium</taxon>
    </lineage>
</organism>
<dbReference type="EMBL" id="KB644411">
    <property type="protein sequence ID" value="EPS28651.1"/>
    <property type="molecule type" value="Genomic_DNA"/>
</dbReference>
<proteinExistence type="predicted"/>
<protein>
    <submittedName>
        <fullName evidence="2">Uncharacterized protein</fullName>
    </submittedName>
</protein>
<name>S7ZIY5_PENO1</name>
<dbReference type="Proteomes" id="UP000019376">
    <property type="component" value="Unassembled WGS sequence"/>
</dbReference>
<reference evidence="2 3" key="1">
    <citation type="journal article" date="2013" name="PLoS ONE">
        <title>Genomic and secretomic analyses reveal unique features of the lignocellulolytic enzyme system of Penicillium decumbens.</title>
        <authorList>
            <person name="Liu G."/>
            <person name="Zhang L."/>
            <person name="Wei X."/>
            <person name="Zou G."/>
            <person name="Qin Y."/>
            <person name="Ma L."/>
            <person name="Li J."/>
            <person name="Zheng H."/>
            <person name="Wang S."/>
            <person name="Wang C."/>
            <person name="Xun L."/>
            <person name="Zhao G.-P."/>
            <person name="Zhou Z."/>
            <person name="Qu Y."/>
        </authorList>
    </citation>
    <scope>NUCLEOTIDE SEQUENCE [LARGE SCALE GENOMIC DNA]</scope>
    <source>
        <strain evidence="3">114-2 / CGMCC 5302</strain>
    </source>
</reference>
<feature type="region of interest" description="Disordered" evidence="1">
    <location>
        <begin position="1"/>
        <end position="33"/>
    </location>
</feature>
<evidence type="ECO:0000313" key="3">
    <source>
        <dbReference type="Proteomes" id="UP000019376"/>
    </source>
</evidence>
<evidence type="ECO:0000256" key="1">
    <source>
        <dbReference type="SAM" id="MobiDB-lite"/>
    </source>
</evidence>
<dbReference type="AlphaFoldDB" id="S7ZIY5"/>
<sequence length="72" mass="8204">MYNETCTSEAEHKRMRRDSKPPRSGTGSLYNSTGVSGWRVYYRLWSIPDLGDYDLAETSSKLGHRTTFDGNP</sequence>
<accession>S7ZIY5</accession>
<keyword evidence="3" id="KW-1185">Reference proteome</keyword>
<dbReference type="HOGENOM" id="CLU_2722994_0_0_1"/>
<gene>
    <name evidence="2" type="ORF">PDE_03597</name>
</gene>